<keyword evidence="1" id="KW-0812">Transmembrane</keyword>
<dbReference type="RefSeq" id="WP_268905451.1">
    <property type="nucleotide sequence ID" value="NZ_JAPTGG010000029.1"/>
</dbReference>
<keyword evidence="3" id="KW-1185">Reference proteome</keyword>
<keyword evidence="1" id="KW-0472">Membrane</keyword>
<evidence type="ECO:0000256" key="1">
    <source>
        <dbReference type="SAM" id="Phobius"/>
    </source>
</evidence>
<proteinExistence type="predicted"/>
<gene>
    <name evidence="2" type="ORF">O0V09_18615</name>
</gene>
<keyword evidence="1" id="KW-1133">Transmembrane helix</keyword>
<sequence length="299" mass="33385">MILTSLFALSLSGVSSSDVMMGNGLSNSLLAAGLFILVGCCIDFGKYLFWSERQRSHYYGVMALVLTGFSLLASCAFFLSAEFAAINNSRLVSVEYRALQERMSAVRQEINHHERLLEKRLNSEYHRQWVEGERNAESIRELKNSLIGLTELSSSAGKDAAMNEVPITRFFGILGRLFGVSTETIRNLGYGLLALLLEVITLGAISLANSMQHDVLLADKEADDAIKPEVSIDDSEQRRKIVNLSNDIIRGQVQPVIRRIKAAQYELDIDEIRQVLINLYMAGLIEKDARNSYKLCDID</sequence>
<feature type="transmembrane region" description="Helical" evidence="1">
    <location>
        <begin position="26"/>
        <end position="49"/>
    </location>
</feature>
<dbReference type="EMBL" id="JAPTGG010000029">
    <property type="protein sequence ID" value="MCZ0867215.1"/>
    <property type="molecule type" value="Genomic_DNA"/>
</dbReference>
<name>A0A9J6RSQ0_9GAMM</name>
<dbReference type="Proteomes" id="UP001069090">
    <property type="component" value="Unassembled WGS sequence"/>
</dbReference>
<protein>
    <submittedName>
        <fullName evidence="2">Uncharacterized protein</fullName>
    </submittedName>
</protein>
<comment type="caution">
    <text evidence="2">The sequence shown here is derived from an EMBL/GenBank/DDBJ whole genome shotgun (WGS) entry which is preliminary data.</text>
</comment>
<evidence type="ECO:0000313" key="2">
    <source>
        <dbReference type="EMBL" id="MCZ0867215.1"/>
    </source>
</evidence>
<evidence type="ECO:0000313" key="3">
    <source>
        <dbReference type="Proteomes" id="UP001069090"/>
    </source>
</evidence>
<accession>A0A9J6RSQ0</accession>
<organism evidence="2 3">
    <name type="scientific">Dasania phycosphaerae</name>
    <dbReference type="NCBI Taxonomy" id="2950436"/>
    <lineage>
        <taxon>Bacteria</taxon>
        <taxon>Pseudomonadati</taxon>
        <taxon>Pseudomonadota</taxon>
        <taxon>Gammaproteobacteria</taxon>
        <taxon>Cellvibrionales</taxon>
        <taxon>Spongiibacteraceae</taxon>
        <taxon>Dasania</taxon>
    </lineage>
</organism>
<dbReference type="AlphaFoldDB" id="A0A9J6RSQ0"/>
<reference evidence="2 3" key="1">
    <citation type="submission" date="2022-12" db="EMBL/GenBank/DDBJ databases">
        <title>Dasania phycosphaerae sp. nov., isolated from particulate material of the south coast of Korea.</title>
        <authorList>
            <person name="Jiang Y."/>
        </authorList>
    </citation>
    <scope>NUCLEOTIDE SEQUENCE [LARGE SCALE GENOMIC DNA]</scope>
    <source>
        <strain evidence="2 3">GY-19</strain>
    </source>
</reference>
<feature type="transmembrane region" description="Helical" evidence="1">
    <location>
        <begin position="61"/>
        <end position="81"/>
    </location>
</feature>